<keyword evidence="1" id="KW-0732">Signal</keyword>
<dbReference type="SMART" id="SM00217">
    <property type="entry name" value="WAP"/>
    <property type="match status" value="1"/>
</dbReference>
<sequence length="108" mass="11960">MKSIALLYVFILLTVYYSAAYPSKAGNCPLASSVKTCTPKCTSDYQCFGNKRCCPNVCGWSSCAEPSAVPHDDVHDSEKVVYCENVKCQPKQICKFDPKTKRSKCAYP</sequence>
<dbReference type="GO" id="GO:0030414">
    <property type="term" value="F:peptidase inhibitor activity"/>
    <property type="evidence" value="ECO:0007669"/>
    <property type="project" value="InterPro"/>
</dbReference>
<dbReference type="SUPFAM" id="SSF57256">
    <property type="entry name" value="Elafin-like"/>
    <property type="match status" value="1"/>
</dbReference>
<dbReference type="EMBL" id="HBUF01365173">
    <property type="protein sequence ID" value="CAG6723190.1"/>
    <property type="molecule type" value="Transcribed_RNA"/>
</dbReference>
<accession>A0A8D8RSL6</accession>
<dbReference type="PROSITE" id="PS51390">
    <property type="entry name" value="WAP"/>
    <property type="match status" value="1"/>
</dbReference>
<name>A0A8D8RSL6_9HEMI</name>
<dbReference type="InterPro" id="IPR008197">
    <property type="entry name" value="WAP_dom"/>
</dbReference>
<dbReference type="EMBL" id="HBUF01365172">
    <property type="protein sequence ID" value="CAG6723189.1"/>
    <property type="molecule type" value="Transcribed_RNA"/>
</dbReference>
<organism evidence="3">
    <name type="scientific">Cacopsylla melanoneura</name>
    <dbReference type="NCBI Taxonomy" id="428564"/>
    <lineage>
        <taxon>Eukaryota</taxon>
        <taxon>Metazoa</taxon>
        <taxon>Ecdysozoa</taxon>
        <taxon>Arthropoda</taxon>
        <taxon>Hexapoda</taxon>
        <taxon>Insecta</taxon>
        <taxon>Pterygota</taxon>
        <taxon>Neoptera</taxon>
        <taxon>Paraneoptera</taxon>
        <taxon>Hemiptera</taxon>
        <taxon>Sternorrhyncha</taxon>
        <taxon>Psylloidea</taxon>
        <taxon>Psyllidae</taxon>
        <taxon>Psyllinae</taxon>
        <taxon>Cacopsylla</taxon>
    </lineage>
</organism>
<feature type="domain" description="WAP" evidence="2">
    <location>
        <begin position="21"/>
        <end position="67"/>
    </location>
</feature>
<dbReference type="Gene3D" id="4.10.75.10">
    <property type="entry name" value="Elafin-like"/>
    <property type="match status" value="1"/>
</dbReference>
<evidence type="ECO:0000256" key="1">
    <source>
        <dbReference type="SAM" id="SignalP"/>
    </source>
</evidence>
<dbReference type="EMBL" id="HBUF01186203">
    <property type="protein sequence ID" value="CAG6656799.1"/>
    <property type="molecule type" value="Transcribed_RNA"/>
</dbReference>
<dbReference type="Pfam" id="PF00095">
    <property type="entry name" value="WAP"/>
    <property type="match status" value="1"/>
</dbReference>
<proteinExistence type="predicted"/>
<feature type="chain" id="PRO_5035703442" description="WAP domain-containing protein" evidence="1">
    <location>
        <begin position="21"/>
        <end position="108"/>
    </location>
</feature>
<dbReference type="EMBL" id="HBUF01022095">
    <property type="protein sequence ID" value="CAG6611569.1"/>
    <property type="molecule type" value="Transcribed_RNA"/>
</dbReference>
<dbReference type="GO" id="GO:0005576">
    <property type="term" value="C:extracellular region"/>
    <property type="evidence" value="ECO:0007669"/>
    <property type="project" value="InterPro"/>
</dbReference>
<feature type="signal peptide" evidence="1">
    <location>
        <begin position="1"/>
        <end position="20"/>
    </location>
</feature>
<dbReference type="EMBL" id="HBUF01365171">
    <property type="protein sequence ID" value="CAG6723188.1"/>
    <property type="molecule type" value="Transcribed_RNA"/>
</dbReference>
<evidence type="ECO:0000259" key="2">
    <source>
        <dbReference type="PROSITE" id="PS51390"/>
    </source>
</evidence>
<reference evidence="3" key="1">
    <citation type="submission" date="2021-05" db="EMBL/GenBank/DDBJ databases">
        <authorList>
            <person name="Alioto T."/>
            <person name="Alioto T."/>
            <person name="Gomez Garrido J."/>
        </authorList>
    </citation>
    <scope>NUCLEOTIDE SEQUENCE</scope>
</reference>
<dbReference type="AlphaFoldDB" id="A0A8D8RSL6"/>
<evidence type="ECO:0000313" key="3">
    <source>
        <dbReference type="EMBL" id="CAG6656799.1"/>
    </source>
</evidence>
<dbReference type="EMBL" id="HBUF01513736">
    <property type="protein sequence ID" value="CAG6747320.1"/>
    <property type="molecule type" value="Transcribed_RNA"/>
</dbReference>
<protein>
    <recommendedName>
        <fullName evidence="2">WAP domain-containing protein</fullName>
    </recommendedName>
</protein>
<dbReference type="InterPro" id="IPR036645">
    <property type="entry name" value="Elafin-like_sf"/>
</dbReference>
<dbReference type="EMBL" id="HBUF01022096">
    <property type="protein sequence ID" value="CAG6611570.1"/>
    <property type="molecule type" value="Transcribed_RNA"/>
</dbReference>